<evidence type="ECO:0000313" key="4">
    <source>
        <dbReference type="EMBL" id="GED99987.1"/>
    </source>
</evidence>
<proteinExistence type="predicted"/>
<feature type="chain" id="PRO_5029667310" description="VWFA domain-containing protein" evidence="2">
    <location>
        <begin position="23"/>
        <end position="472"/>
    </location>
</feature>
<protein>
    <recommendedName>
        <fullName evidence="3">VWFA domain-containing protein</fullName>
    </recommendedName>
</protein>
<feature type="domain" description="VWFA" evidence="3">
    <location>
        <begin position="27"/>
        <end position="197"/>
    </location>
</feature>
<dbReference type="InterPro" id="IPR002035">
    <property type="entry name" value="VWF_A"/>
</dbReference>
<dbReference type="OrthoDB" id="3711786at2"/>
<sequence length="472" mass="48379">MGAAISAALLATMVVVAAPAAAAPGSSVLFVVDNSGSMSGAPLQQAKEALHEGIGALSSGQAAGLRSFEGDCSSSGQLLVPVGTNNRQALTSATNGLGTGGGTPTPQALRAAAADLPATGDRTIVLISDGQSTCGDPCAAAQELKNQYGIDFRIHSVGFNAPDQAETELSCIARVSGGKYVTATNKDELANAVKSAVESSNPQPTGASCTNPDKGGSELADIIYIGVRGSGQTTGMGAQAWSYYRDSLRPAAERAKRTTTYVELGYSSASVLALLPNPAIYKGSYDTGLELLRSKVRLIANELLWASEKGANCRNAKIVFGGYSQGALIVHRFLQDPTWLENPGTRFGLGPHWGGAILFADPDQFPGDGLQKSPVNVRSKGIAQSFPGTGATRAKVTGKYASNSYSVCVLADLVCDFGTTALVSRNPIAGAAAISAGAAIHTTAYTSQVLPPYYGWAAADLTRKVVGSSKPA</sequence>
<reference evidence="5" key="1">
    <citation type="submission" date="2019-06" db="EMBL/GenBank/DDBJ databases">
        <title>Gordonia isolated from sludge of a wastewater treatment plant.</title>
        <authorList>
            <person name="Tamura T."/>
            <person name="Aoyama K."/>
            <person name="Kang Y."/>
            <person name="Saito S."/>
            <person name="Akiyama N."/>
            <person name="Yazawa K."/>
            <person name="Gonoi T."/>
            <person name="Mikami Y."/>
        </authorList>
    </citation>
    <scope>NUCLEOTIDE SEQUENCE [LARGE SCALE GENOMIC DNA]</scope>
    <source>
        <strain evidence="5">NBRC 107696</strain>
    </source>
</reference>
<dbReference type="SMART" id="SM01110">
    <property type="entry name" value="Cutinase"/>
    <property type="match status" value="1"/>
</dbReference>
<dbReference type="EMBL" id="BJOV01000002">
    <property type="protein sequence ID" value="GED99987.1"/>
    <property type="molecule type" value="Genomic_DNA"/>
</dbReference>
<keyword evidence="1" id="KW-0378">Hydrolase</keyword>
<evidence type="ECO:0000256" key="1">
    <source>
        <dbReference type="ARBA" id="ARBA00022801"/>
    </source>
</evidence>
<dbReference type="InterPro" id="IPR029058">
    <property type="entry name" value="AB_hydrolase_fold"/>
</dbReference>
<dbReference type="InterPro" id="IPR000675">
    <property type="entry name" value="Cutinase/axe"/>
</dbReference>
<dbReference type="Gene3D" id="3.40.50.410">
    <property type="entry name" value="von Willebrand factor, type A domain"/>
    <property type="match status" value="1"/>
</dbReference>
<accession>A0A7I9V3I5</accession>
<evidence type="ECO:0000313" key="5">
    <source>
        <dbReference type="Proteomes" id="UP000444960"/>
    </source>
</evidence>
<dbReference type="PANTHER" id="PTHR37947:SF1">
    <property type="entry name" value="BLL2462 PROTEIN"/>
    <property type="match status" value="1"/>
</dbReference>
<dbReference type="Pfam" id="PF13519">
    <property type="entry name" value="VWA_2"/>
    <property type="match status" value="1"/>
</dbReference>
<dbReference type="SUPFAM" id="SSF53300">
    <property type="entry name" value="vWA-like"/>
    <property type="match status" value="1"/>
</dbReference>
<evidence type="ECO:0000256" key="2">
    <source>
        <dbReference type="SAM" id="SignalP"/>
    </source>
</evidence>
<feature type="signal peptide" evidence="2">
    <location>
        <begin position="1"/>
        <end position="22"/>
    </location>
</feature>
<dbReference type="PROSITE" id="PS50234">
    <property type="entry name" value="VWFA"/>
    <property type="match status" value="1"/>
</dbReference>
<keyword evidence="5" id="KW-1185">Reference proteome</keyword>
<name>A0A7I9V3I5_9ACTN</name>
<dbReference type="SUPFAM" id="SSF53474">
    <property type="entry name" value="alpha/beta-Hydrolases"/>
    <property type="match status" value="1"/>
</dbReference>
<dbReference type="SMART" id="SM00327">
    <property type="entry name" value="VWA"/>
    <property type="match status" value="1"/>
</dbReference>
<dbReference type="Pfam" id="PF01083">
    <property type="entry name" value="Cutinase"/>
    <property type="match status" value="1"/>
</dbReference>
<dbReference type="Gene3D" id="3.40.50.1820">
    <property type="entry name" value="alpha/beta hydrolase"/>
    <property type="match status" value="1"/>
</dbReference>
<evidence type="ECO:0000259" key="3">
    <source>
        <dbReference type="PROSITE" id="PS50234"/>
    </source>
</evidence>
<keyword evidence="2" id="KW-0732">Signal</keyword>
<comment type="caution">
    <text evidence="4">The sequence shown here is derived from an EMBL/GenBank/DDBJ whole genome shotgun (WGS) entry which is preliminary data.</text>
</comment>
<organism evidence="4 5">
    <name type="scientific">Gordonia spumicola</name>
    <dbReference type="NCBI Taxonomy" id="589161"/>
    <lineage>
        <taxon>Bacteria</taxon>
        <taxon>Bacillati</taxon>
        <taxon>Actinomycetota</taxon>
        <taxon>Actinomycetes</taxon>
        <taxon>Mycobacteriales</taxon>
        <taxon>Gordoniaceae</taxon>
        <taxon>Gordonia</taxon>
    </lineage>
</organism>
<dbReference type="RefSeq" id="WP_161893943.1">
    <property type="nucleotide sequence ID" value="NZ_BJOV01000002.1"/>
</dbReference>
<dbReference type="AlphaFoldDB" id="A0A7I9V3I5"/>
<dbReference type="Proteomes" id="UP000444960">
    <property type="component" value="Unassembled WGS sequence"/>
</dbReference>
<dbReference type="PANTHER" id="PTHR37947">
    <property type="entry name" value="BLL2462 PROTEIN"/>
    <property type="match status" value="1"/>
</dbReference>
<dbReference type="InterPro" id="IPR036465">
    <property type="entry name" value="vWFA_dom_sf"/>
</dbReference>
<dbReference type="GO" id="GO:0016787">
    <property type="term" value="F:hydrolase activity"/>
    <property type="evidence" value="ECO:0007669"/>
    <property type="project" value="UniProtKB-KW"/>
</dbReference>
<gene>
    <name evidence="4" type="ORF">nbrc107696_04340</name>
</gene>